<dbReference type="InterPro" id="IPR044912">
    <property type="entry name" value="Egfr_JX_dom"/>
</dbReference>
<comment type="caution">
    <text evidence="8">The sequence shown here is derived from an EMBL/GenBank/DDBJ whole genome shotgun (WGS) entry which is preliminary data.</text>
</comment>
<keyword evidence="7" id="KW-0732">Signal</keyword>
<sequence length="669" mass="69749">MHMYLAYFASLLFVLAPGALGQQSVDPISNLVSQALSVATDVVSLLSVQATAAATPTSTSTPTTSSTLSTSSRSSSASQSSVTTTSTTSSTTSSQTTTSTQSASDTTAAAAASSSAASAIAATNAQNSKNRTTAIALGVVLGLLALAILTGLLLFCLRRRRRQRAQGSRRSVSSEDVGGATWGKEPLSNSSTVEHNPPNRLSTHEHNHTPIHAGAPRMTENALHGHGGNSALGNDRPVPHRVAPKFQPGIMGGAPAGQGAYHSSQSHIPLSSHSRSGAAAAGFGGAALGALAANHHHDRHQDRGFGQHYKDDRGISRKSAGAAFANGTSDHSPRMSMGNDAAPGYQAGHSISPQGNMANSSHPVRTTHSTSPSSAISNGNPPAYNGTDPNGASHALSSHPPFADTRRHSTGHDVAMTGAAGVGAGALAGAALANRHDGDQDHPGSSLTGRRSWDPNRQPRQPQSILANPAHRRSIGSTNPYVQPRDPRRARFSDDVVDGQSPAHDGNGRYQDDLPQNSPYPKMEQTHSPQQSISSEAWDHATNGNPNANHMPGGWRGSGDFTRGNGSGEFNRPISNRTSGEFNRPANRPSHGNDASIPPVPNISTSLPIDSNPKNPSLSDLHQQEQDGWYRGRYMGDDVRPVDSANSGVTGGYDDRFYAANRRSVGQAI</sequence>
<evidence type="ECO:0000256" key="3">
    <source>
        <dbReference type="ARBA" id="ARBA00022777"/>
    </source>
</evidence>
<evidence type="ECO:0000313" key="9">
    <source>
        <dbReference type="Proteomes" id="UP000606974"/>
    </source>
</evidence>
<evidence type="ECO:0000256" key="5">
    <source>
        <dbReference type="SAM" id="MobiDB-lite"/>
    </source>
</evidence>
<dbReference type="EC" id="2.7.10.1" evidence="1"/>
<feature type="compositionally biased region" description="Basic and acidic residues" evidence="5">
    <location>
        <begin position="485"/>
        <end position="494"/>
    </location>
</feature>
<keyword evidence="6" id="KW-0812">Transmembrane</keyword>
<gene>
    <name evidence="8" type="ORF">GJ744_005211</name>
</gene>
<feature type="region of interest" description="Disordered" evidence="5">
    <location>
        <begin position="434"/>
        <end position="654"/>
    </location>
</feature>
<dbReference type="OrthoDB" id="10366948at2759"/>
<accession>A0A8H7ACH4</accession>
<feature type="compositionally biased region" description="Basic and acidic residues" evidence="5">
    <location>
        <begin position="622"/>
        <end position="641"/>
    </location>
</feature>
<feature type="region of interest" description="Disordered" evidence="5">
    <location>
        <begin position="323"/>
        <end position="409"/>
    </location>
</feature>
<feature type="region of interest" description="Disordered" evidence="5">
    <location>
        <begin position="161"/>
        <end position="238"/>
    </location>
</feature>
<evidence type="ECO:0000256" key="7">
    <source>
        <dbReference type="SAM" id="SignalP"/>
    </source>
</evidence>
<feature type="signal peptide" evidence="7">
    <location>
        <begin position="1"/>
        <end position="21"/>
    </location>
</feature>
<evidence type="ECO:0000256" key="1">
    <source>
        <dbReference type="ARBA" id="ARBA00011902"/>
    </source>
</evidence>
<proteinExistence type="predicted"/>
<dbReference type="GO" id="GO:0004714">
    <property type="term" value="F:transmembrane receptor protein tyrosine kinase activity"/>
    <property type="evidence" value="ECO:0007669"/>
    <property type="project" value="UniProtKB-EC"/>
</dbReference>
<keyword evidence="3" id="KW-0418">Kinase</keyword>
<feature type="region of interest" description="Disordered" evidence="5">
    <location>
        <begin position="54"/>
        <end position="104"/>
    </location>
</feature>
<keyword evidence="2" id="KW-0808">Transferase</keyword>
<dbReference type="Gene3D" id="6.10.250.2930">
    <property type="match status" value="1"/>
</dbReference>
<feature type="compositionally biased region" description="Polar residues" evidence="5">
    <location>
        <begin position="526"/>
        <end position="535"/>
    </location>
</feature>
<keyword evidence="4" id="KW-0829">Tyrosine-protein kinase</keyword>
<feature type="compositionally biased region" description="Basic and acidic residues" evidence="5">
    <location>
        <begin position="299"/>
        <end position="313"/>
    </location>
</feature>
<feature type="compositionally biased region" description="Polar residues" evidence="5">
    <location>
        <begin position="349"/>
        <end position="380"/>
    </location>
</feature>
<dbReference type="EMBL" id="JAACFV010000224">
    <property type="protein sequence ID" value="KAF7502730.1"/>
    <property type="molecule type" value="Genomic_DNA"/>
</dbReference>
<feature type="compositionally biased region" description="Low complexity" evidence="5">
    <location>
        <begin position="262"/>
        <end position="279"/>
    </location>
</feature>
<protein>
    <recommendedName>
        <fullName evidence="1">receptor protein-tyrosine kinase</fullName>
        <ecNumber evidence="1">2.7.10.1</ecNumber>
    </recommendedName>
</protein>
<dbReference type="Proteomes" id="UP000606974">
    <property type="component" value="Unassembled WGS sequence"/>
</dbReference>
<dbReference type="AlphaFoldDB" id="A0A8H7ACH4"/>
<reference evidence="8" key="1">
    <citation type="submission" date="2020-02" db="EMBL/GenBank/DDBJ databases">
        <authorList>
            <person name="Palmer J.M."/>
        </authorList>
    </citation>
    <scope>NUCLEOTIDE SEQUENCE</scope>
    <source>
        <strain evidence="8">EPUS1.4</strain>
        <tissue evidence="8">Thallus</tissue>
    </source>
</reference>
<feature type="transmembrane region" description="Helical" evidence="6">
    <location>
        <begin position="134"/>
        <end position="157"/>
    </location>
</feature>
<name>A0A8H7ACH4_9EURO</name>
<keyword evidence="6" id="KW-1133">Transmembrane helix</keyword>
<keyword evidence="6" id="KW-0472">Membrane</keyword>
<feature type="region of interest" description="Disordered" evidence="5">
    <location>
        <begin position="250"/>
        <end position="279"/>
    </location>
</feature>
<feature type="chain" id="PRO_5034293145" description="receptor protein-tyrosine kinase" evidence="7">
    <location>
        <begin position="22"/>
        <end position="669"/>
    </location>
</feature>
<evidence type="ECO:0000256" key="4">
    <source>
        <dbReference type="ARBA" id="ARBA00023137"/>
    </source>
</evidence>
<evidence type="ECO:0000256" key="2">
    <source>
        <dbReference type="ARBA" id="ARBA00022679"/>
    </source>
</evidence>
<evidence type="ECO:0000313" key="8">
    <source>
        <dbReference type="EMBL" id="KAF7502730.1"/>
    </source>
</evidence>
<evidence type="ECO:0000256" key="6">
    <source>
        <dbReference type="SAM" id="Phobius"/>
    </source>
</evidence>
<feature type="region of interest" description="Disordered" evidence="5">
    <location>
        <begin position="294"/>
        <end position="313"/>
    </location>
</feature>
<feature type="compositionally biased region" description="Polar residues" evidence="5">
    <location>
        <begin position="602"/>
        <end position="621"/>
    </location>
</feature>
<organism evidence="8 9">
    <name type="scientific">Endocarpon pusillum</name>
    <dbReference type="NCBI Taxonomy" id="364733"/>
    <lineage>
        <taxon>Eukaryota</taxon>
        <taxon>Fungi</taxon>
        <taxon>Dikarya</taxon>
        <taxon>Ascomycota</taxon>
        <taxon>Pezizomycotina</taxon>
        <taxon>Eurotiomycetes</taxon>
        <taxon>Chaetothyriomycetidae</taxon>
        <taxon>Verrucariales</taxon>
        <taxon>Verrucariaceae</taxon>
        <taxon>Endocarpon</taxon>
    </lineage>
</organism>
<keyword evidence="9" id="KW-1185">Reference proteome</keyword>